<keyword evidence="3" id="KW-1185">Reference proteome</keyword>
<feature type="transmembrane region" description="Helical" evidence="1">
    <location>
        <begin position="265"/>
        <end position="283"/>
    </location>
</feature>
<feature type="transmembrane region" description="Helical" evidence="1">
    <location>
        <begin position="47"/>
        <end position="68"/>
    </location>
</feature>
<feature type="transmembrane region" description="Helical" evidence="1">
    <location>
        <begin position="229"/>
        <end position="249"/>
    </location>
</feature>
<evidence type="ECO:0000256" key="1">
    <source>
        <dbReference type="SAM" id="Phobius"/>
    </source>
</evidence>
<keyword evidence="1" id="KW-1133">Transmembrane helix</keyword>
<feature type="transmembrane region" description="Helical" evidence="1">
    <location>
        <begin position="118"/>
        <end position="135"/>
    </location>
</feature>
<keyword evidence="1" id="KW-0472">Membrane</keyword>
<evidence type="ECO:0000313" key="3">
    <source>
        <dbReference type="Proteomes" id="UP000659124"/>
    </source>
</evidence>
<gene>
    <name evidence="2" type="ORF">ICL07_28480</name>
</gene>
<evidence type="ECO:0008006" key="4">
    <source>
        <dbReference type="Google" id="ProtNLM"/>
    </source>
</evidence>
<dbReference type="RefSeq" id="WP_188091458.1">
    <property type="nucleotide sequence ID" value="NZ_JACVFC010000005.1"/>
</dbReference>
<keyword evidence="1" id="KW-0812">Transmembrane</keyword>
<dbReference type="EMBL" id="JACVFC010000005">
    <property type="protein sequence ID" value="MBC9934358.1"/>
    <property type="molecule type" value="Genomic_DNA"/>
</dbReference>
<dbReference type="Proteomes" id="UP000659124">
    <property type="component" value="Unassembled WGS sequence"/>
</dbReference>
<feature type="transmembrane region" description="Helical" evidence="1">
    <location>
        <begin position="168"/>
        <end position="187"/>
    </location>
</feature>
<feature type="transmembrane region" description="Helical" evidence="1">
    <location>
        <begin position="193"/>
        <end position="217"/>
    </location>
</feature>
<comment type="caution">
    <text evidence="2">The sequence shown here is derived from an EMBL/GenBank/DDBJ whole genome shotgun (WGS) entry which is preliminary data.</text>
</comment>
<feature type="transmembrane region" description="Helical" evidence="1">
    <location>
        <begin position="80"/>
        <end position="98"/>
    </location>
</feature>
<evidence type="ECO:0000313" key="2">
    <source>
        <dbReference type="EMBL" id="MBC9934358.1"/>
    </source>
</evidence>
<organism evidence="2 3">
    <name type="scientific">Chitinophaga qingshengii</name>
    <dbReference type="NCBI Taxonomy" id="1569794"/>
    <lineage>
        <taxon>Bacteria</taxon>
        <taxon>Pseudomonadati</taxon>
        <taxon>Bacteroidota</taxon>
        <taxon>Chitinophagia</taxon>
        <taxon>Chitinophagales</taxon>
        <taxon>Chitinophagaceae</taxon>
        <taxon>Chitinophaga</taxon>
    </lineage>
</organism>
<sequence length="351" mass="40700">MMEVDKRDGQLLHRMIRQWQQDRLITDEQAGELQKSYSIRTNDWQTITLYIFIAAISCALMAFGSLVLDEKWIEVLRKKFSLTDGVIAFLFAGLTVFLCYQGWRRNRHQPAFSFNRELFWLLPILSTGVTVVYLGKSMAYLGGNYGIFWLLATLVYATIALTLHSRLLWIATLLCLIPAYVKLTYYITGDAPYFLGMNLPCRMALLGAIMIGAGWLMKRTAIFLPAKEITWGGGWLLFMLSGWLISIFGNCGTWEEWQALRQVHLLSWVVVFSAQCVLTLLLGIRTKDDLLRDLGVIFLLLDLYTRYFEYLWDRTNKGLFFSVLAISFWWLGKWLEKYVNKRKEPRTKARG</sequence>
<proteinExistence type="predicted"/>
<accession>A0ABR7TV75</accession>
<reference evidence="2 3" key="1">
    <citation type="submission" date="2020-09" db="EMBL/GenBank/DDBJ databases">
        <title>Genome sequences of type strains of Chitinophaga qingshengii and Chitinophaga varians.</title>
        <authorList>
            <person name="Kittiwongwattana C."/>
        </authorList>
    </citation>
    <scope>NUCLEOTIDE SEQUENCE [LARGE SCALE GENOMIC DNA]</scope>
    <source>
        <strain evidence="2 3">JCM 30026</strain>
    </source>
</reference>
<protein>
    <recommendedName>
        <fullName evidence="4">DUF2157 domain-containing protein</fullName>
    </recommendedName>
</protein>
<feature type="transmembrane region" description="Helical" evidence="1">
    <location>
        <begin position="319"/>
        <end position="336"/>
    </location>
</feature>
<name>A0ABR7TV75_9BACT</name>
<feature type="transmembrane region" description="Helical" evidence="1">
    <location>
        <begin position="141"/>
        <end position="161"/>
    </location>
</feature>